<dbReference type="InterPro" id="IPR013766">
    <property type="entry name" value="Thioredoxin_domain"/>
</dbReference>
<dbReference type="SUPFAM" id="SSF52833">
    <property type="entry name" value="Thioredoxin-like"/>
    <property type="match status" value="1"/>
</dbReference>
<proteinExistence type="predicted"/>
<keyword evidence="3" id="KW-1185">Reference proteome</keyword>
<dbReference type="InterPro" id="IPR036249">
    <property type="entry name" value="Thioredoxin-like_sf"/>
</dbReference>
<dbReference type="InParanoid" id="A0A7J7E2X7"/>
<sequence>MLKRLTHILPPALHSSSGYQFILWIHKETAATASFSWLRCQVSIIGMLSILYLSAACPKLAKDWAIEARPTFMFLKEGKIVDQVVGAKKEQLQATISKHLATASA</sequence>
<dbReference type="Gene3D" id="3.40.30.10">
    <property type="entry name" value="Glutaredoxin"/>
    <property type="match status" value="1"/>
</dbReference>
<evidence type="ECO:0000259" key="1">
    <source>
        <dbReference type="Pfam" id="PF00085"/>
    </source>
</evidence>
<accession>A0A7J7E2X7</accession>
<organism evidence="2 3">
    <name type="scientific">Tripterygium wilfordii</name>
    <name type="common">Thunder God vine</name>
    <dbReference type="NCBI Taxonomy" id="458696"/>
    <lineage>
        <taxon>Eukaryota</taxon>
        <taxon>Viridiplantae</taxon>
        <taxon>Streptophyta</taxon>
        <taxon>Embryophyta</taxon>
        <taxon>Tracheophyta</taxon>
        <taxon>Spermatophyta</taxon>
        <taxon>Magnoliopsida</taxon>
        <taxon>eudicotyledons</taxon>
        <taxon>Gunneridae</taxon>
        <taxon>Pentapetalae</taxon>
        <taxon>rosids</taxon>
        <taxon>fabids</taxon>
        <taxon>Celastrales</taxon>
        <taxon>Celastraceae</taxon>
        <taxon>Tripterygium</taxon>
    </lineage>
</organism>
<evidence type="ECO:0000313" key="2">
    <source>
        <dbReference type="EMBL" id="KAF5753012.1"/>
    </source>
</evidence>
<comment type="caution">
    <text evidence="2">The sequence shown here is derived from an EMBL/GenBank/DDBJ whole genome shotgun (WGS) entry which is preliminary data.</text>
</comment>
<dbReference type="CDD" id="cd02947">
    <property type="entry name" value="TRX_family"/>
    <property type="match status" value="1"/>
</dbReference>
<dbReference type="EMBL" id="JAAARO010000001">
    <property type="protein sequence ID" value="KAF5753012.1"/>
    <property type="molecule type" value="Genomic_DNA"/>
</dbReference>
<protein>
    <recommendedName>
        <fullName evidence="1">Thioredoxin domain-containing protein</fullName>
    </recommendedName>
</protein>
<dbReference type="Proteomes" id="UP000593562">
    <property type="component" value="Unassembled WGS sequence"/>
</dbReference>
<feature type="domain" description="Thioredoxin" evidence="1">
    <location>
        <begin position="57"/>
        <end position="97"/>
    </location>
</feature>
<dbReference type="Pfam" id="PF00085">
    <property type="entry name" value="Thioredoxin"/>
    <property type="match status" value="1"/>
</dbReference>
<evidence type="ECO:0000313" key="3">
    <source>
        <dbReference type="Proteomes" id="UP000593562"/>
    </source>
</evidence>
<name>A0A7J7E2X7_TRIWF</name>
<gene>
    <name evidence="2" type="ORF">HS088_TW01G00930</name>
</gene>
<reference evidence="2 3" key="1">
    <citation type="journal article" date="2020" name="Nat. Commun.">
        <title>Genome of Tripterygium wilfordii and identification of cytochrome P450 involved in triptolide biosynthesis.</title>
        <authorList>
            <person name="Tu L."/>
            <person name="Su P."/>
            <person name="Zhang Z."/>
            <person name="Gao L."/>
            <person name="Wang J."/>
            <person name="Hu T."/>
            <person name="Zhou J."/>
            <person name="Zhang Y."/>
            <person name="Zhao Y."/>
            <person name="Liu Y."/>
            <person name="Song Y."/>
            <person name="Tong Y."/>
            <person name="Lu Y."/>
            <person name="Yang J."/>
            <person name="Xu C."/>
            <person name="Jia M."/>
            <person name="Peters R.J."/>
            <person name="Huang L."/>
            <person name="Gao W."/>
        </authorList>
    </citation>
    <scope>NUCLEOTIDE SEQUENCE [LARGE SCALE GENOMIC DNA]</scope>
    <source>
        <strain evidence="3">cv. XIE 37</strain>
        <tissue evidence="2">Leaf</tissue>
    </source>
</reference>
<dbReference type="AlphaFoldDB" id="A0A7J7E2X7"/>